<dbReference type="FunFam" id="3.30.470.20:FF:000028">
    <property type="entry name" value="Methylcrotonoyl-CoA carboxylase subunit alpha, mitochondrial"/>
    <property type="match status" value="1"/>
</dbReference>
<dbReference type="PROSITE" id="PS50975">
    <property type="entry name" value="ATP_GRASP"/>
    <property type="match status" value="1"/>
</dbReference>
<sequence length="748" mass="82492">MNSALRLRFLLQPSIFKSSSGPTLHLSRCLRLSSGLRQEYYWNDKHDPKESKFEKVLIANRGEIACRVIQSCKRQGIKTVAVYSEADAVSRFVRMADEAVCVGPAASAQSYLNMPAILNAVKATKAQAVHPGYGFLSENTAFAAELEKLGVVFLGPNSKAIKSMGDKIESKRIATKAKVNGIPGFDGEVPSEEEAVKIAQKIGYPVMIKASAGGGGKGMRIAWNDKEAREGFRLSKAEAKSSFGDDRMLIEKFIDNPRHIEIQVLCDRHGNAIYLNERECSIQRRNQKVIEEAPSTFLDPDTRKAMGEQAVSLAKAVGYDSAGTVEFLVDSKKNFYFLEMNTRLQVEHPITECTTGVDIVHQMLRVGKGHPLLLKQTDIPINGWAIECRVYAEDPYKAFGLPSIGRLYSYIEPVHIPKVRCDSGISEGSEISIFYDPMICKLVTYGPSREAALSTMARALDSYVIRGVTHNIPLLRDIITEKRFVSGDISTKYLTETYPDGFKGKALTADEFHTLYAVSSAVHVKHLQRNQQFPVDHTWDLVACLDPKVPGASPDGSKFMRCCISRKNGTFEVRMSEWVPPPNVAGEAQTTTVKCTCDCHKVERSKEAVVRVSDNFDLSDKVIHHNTDGNDVILQLLDRSVDSVKLQYLGTAFPVDICDLQAAWYRAAYMPPPKVIDHGSVCIAPMPGLVRSVAVKVGDKVSDGQELCVLEAMKMQNSLSALRSGVVKKVNFKAGDTVGDGDVIVELE</sequence>
<dbReference type="SMART" id="SM00878">
    <property type="entry name" value="Biotin_carb_C"/>
    <property type="match status" value="1"/>
</dbReference>
<evidence type="ECO:0000256" key="8">
    <source>
        <dbReference type="ARBA" id="ARBA00022741"/>
    </source>
</evidence>
<evidence type="ECO:0000256" key="4">
    <source>
        <dbReference type="ARBA" id="ARBA00013050"/>
    </source>
</evidence>
<accession>A0A8E0S1Z0</accession>
<dbReference type="SUPFAM" id="SSF56059">
    <property type="entry name" value="Glutathione synthetase ATP-binding domain-like"/>
    <property type="match status" value="1"/>
</dbReference>
<feature type="domain" description="Biotin carboxylation" evidence="22">
    <location>
        <begin position="52"/>
        <end position="499"/>
    </location>
</feature>
<protein>
    <recommendedName>
        <fullName evidence="5">Propionyl-CoA carboxylase alpha chain, mitochondrial</fullName>
        <ecNumber evidence="4">6.4.1.3</ecNumber>
    </recommendedName>
    <alternativeName>
        <fullName evidence="16">Propanoyl-CoA:carbon dioxide ligase subunit alpha</fullName>
    </alternativeName>
</protein>
<dbReference type="EC" id="6.4.1.3" evidence="4"/>
<dbReference type="EMBL" id="LUCM01001730">
    <property type="protein sequence ID" value="KAA0198460.1"/>
    <property type="molecule type" value="Genomic_DNA"/>
</dbReference>
<feature type="domain" description="ATP-grasp" evidence="21">
    <location>
        <begin position="171"/>
        <end position="368"/>
    </location>
</feature>
<comment type="pathway">
    <text evidence="3">Metabolic intermediate metabolism; propanoyl-CoA degradation; succinyl-CoA from propanoyl-CoA: step 1/3.</text>
</comment>
<dbReference type="SUPFAM" id="SSF51230">
    <property type="entry name" value="Single hybrid motif"/>
    <property type="match status" value="1"/>
</dbReference>
<dbReference type="InterPro" id="IPR005481">
    <property type="entry name" value="BC-like_N"/>
</dbReference>
<dbReference type="InterPro" id="IPR000089">
    <property type="entry name" value="Biotin_lipoyl"/>
</dbReference>
<evidence type="ECO:0000256" key="6">
    <source>
        <dbReference type="ARBA" id="ARBA00022598"/>
    </source>
</evidence>
<dbReference type="FunFam" id="2.40.50.100:FF:000003">
    <property type="entry name" value="Acetyl-CoA carboxylase biotin carboxyl carrier protein"/>
    <property type="match status" value="1"/>
</dbReference>
<evidence type="ECO:0000259" key="21">
    <source>
        <dbReference type="PROSITE" id="PS50975"/>
    </source>
</evidence>
<comment type="catalytic activity">
    <reaction evidence="17">
        <text>butanoyl-CoA + hydrogencarbonate + ATP = (2S)-ethylmalonyl-CoA + ADP + phosphate + H(+)</text>
        <dbReference type="Rhea" id="RHEA:59520"/>
        <dbReference type="ChEBI" id="CHEBI:15378"/>
        <dbReference type="ChEBI" id="CHEBI:17544"/>
        <dbReference type="ChEBI" id="CHEBI:30616"/>
        <dbReference type="ChEBI" id="CHEBI:43474"/>
        <dbReference type="ChEBI" id="CHEBI:57371"/>
        <dbReference type="ChEBI" id="CHEBI:60909"/>
        <dbReference type="ChEBI" id="CHEBI:456216"/>
    </reaction>
    <physiologicalReaction direction="left-to-right" evidence="17">
        <dbReference type="Rhea" id="RHEA:59521"/>
    </physiologicalReaction>
</comment>
<dbReference type="InterPro" id="IPR041265">
    <property type="entry name" value="PCC_BT"/>
</dbReference>
<evidence type="ECO:0000256" key="1">
    <source>
        <dbReference type="ARBA" id="ARBA00001953"/>
    </source>
</evidence>
<dbReference type="InterPro" id="IPR013815">
    <property type="entry name" value="ATP_grasp_subdomain_1"/>
</dbReference>
<dbReference type="FunFam" id="3.30.1490.20:FF:000018">
    <property type="entry name" value="Biotin carboxylase"/>
    <property type="match status" value="1"/>
</dbReference>
<dbReference type="SUPFAM" id="SSF52440">
    <property type="entry name" value="PreATP-grasp domain"/>
    <property type="match status" value="1"/>
</dbReference>
<dbReference type="Gene3D" id="3.30.700.30">
    <property type="match status" value="1"/>
</dbReference>
<keyword evidence="6" id="KW-0436">Ligase</keyword>
<dbReference type="InterPro" id="IPR011761">
    <property type="entry name" value="ATP-grasp"/>
</dbReference>
<dbReference type="OrthoDB" id="196847at2759"/>
<dbReference type="Pfam" id="PF00364">
    <property type="entry name" value="Biotin_lipoyl"/>
    <property type="match status" value="1"/>
</dbReference>
<dbReference type="Gene3D" id="3.30.1490.20">
    <property type="entry name" value="ATP-grasp fold, A domain"/>
    <property type="match status" value="1"/>
</dbReference>
<keyword evidence="9 19" id="KW-0067">ATP-binding</keyword>
<evidence type="ECO:0000256" key="3">
    <source>
        <dbReference type="ARBA" id="ARBA00005060"/>
    </source>
</evidence>
<keyword evidence="13" id="KW-0443">Lipid metabolism</keyword>
<dbReference type="InterPro" id="IPR050856">
    <property type="entry name" value="Biotin_carboxylase_complex"/>
</dbReference>
<keyword evidence="7" id="KW-0479">Metal-binding</keyword>
<name>A0A8E0S1Z0_9TREM</name>
<comment type="cofactor">
    <cofactor evidence="1">
        <name>biotin</name>
        <dbReference type="ChEBI" id="CHEBI:57586"/>
    </cofactor>
</comment>
<evidence type="ECO:0000256" key="11">
    <source>
        <dbReference type="ARBA" id="ARBA00022946"/>
    </source>
</evidence>
<evidence type="ECO:0000256" key="7">
    <source>
        <dbReference type="ARBA" id="ARBA00022723"/>
    </source>
</evidence>
<keyword evidence="11" id="KW-0809">Transit peptide</keyword>
<comment type="catalytic activity">
    <reaction evidence="18">
        <text>propanoyl-CoA + hydrogencarbonate + ATP = (S)-methylmalonyl-CoA + ADP + phosphate + H(+)</text>
        <dbReference type="Rhea" id="RHEA:23720"/>
        <dbReference type="ChEBI" id="CHEBI:15378"/>
        <dbReference type="ChEBI" id="CHEBI:17544"/>
        <dbReference type="ChEBI" id="CHEBI:30616"/>
        <dbReference type="ChEBI" id="CHEBI:43474"/>
        <dbReference type="ChEBI" id="CHEBI:57327"/>
        <dbReference type="ChEBI" id="CHEBI:57392"/>
        <dbReference type="ChEBI" id="CHEBI:456216"/>
        <dbReference type="EC" id="6.4.1.3"/>
    </reaction>
    <physiologicalReaction direction="left-to-right" evidence="18">
        <dbReference type="Rhea" id="RHEA:23721"/>
    </physiologicalReaction>
</comment>
<keyword evidence="15" id="KW-0092">Biotin</keyword>
<keyword evidence="12" id="KW-0442">Lipid degradation</keyword>
<dbReference type="CDD" id="cd06850">
    <property type="entry name" value="biotinyl_domain"/>
    <property type="match status" value="1"/>
</dbReference>
<dbReference type="PROSITE" id="PS50968">
    <property type="entry name" value="BIOTINYL_LIPOYL"/>
    <property type="match status" value="1"/>
</dbReference>
<dbReference type="Proteomes" id="UP000728185">
    <property type="component" value="Unassembled WGS sequence"/>
</dbReference>
<evidence type="ECO:0000256" key="2">
    <source>
        <dbReference type="ARBA" id="ARBA00004305"/>
    </source>
</evidence>
<evidence type="ECO:0000256" key="9">
    <source>
        <dbReference type="ARBA" id="ARBA00022840"/>
    </source>
</evidence>
<dbReference type="GO" id="GO:0009374">
    <property type="term" value="F:biotin binding"/>
    <property type="evidence" value="ECO:0007669"/>
    <property type="project" value="UniProtKB-ARBA"/>
</dbReference>
<dbReference type="PROSITE" id="PS00867">
    <property type="entry name" value="CPSASE_2"/>
    <property type="match status" value="1"/>
</dbReference>
<comment type="subcellular location">
    <subcellularLocation>
        <location evidence="2">Mitochondrion matrix</location>
    </subcellularLocation>
</comment>
<dbReference type="Pfam" id="PF18140">
    <property type="entry name" value="PCC_BT"/>
    <property type="match status" value="1"/>
</dbReference>
<dbReference type="Pfam" id="PF02786">
    <property type="entry name" value="CPSase_L_D2"/>
    <property type="match status" value="1"/>
</dbReference>
<dbReference type="PROSITE" id="PS00866">
    <property type="entry name" value="CPSASE_1"/>
    <property type="match status" value="1"/>
</dbReference>
<dbReference type="FunFam" id="3.40.50.20:FF:000010">
    <property type="entry name" value="Propionyl-CoA carboxylase subunit alpha"/>
    <property type="match status" value="1"/>
</dbReference>
<evidence type="ECO:0000256" key="16">
    <source>
        <dbReference type="ARBA" id="ARBA00031557"/>
    </source>
</evidence>
<dbReference type="GO" id="GO:0005759">
    <property type="term" value="C:mitochondrial matrix"/>
    <property type="evidence" value="ECO:0007669"/>
    <property type="project" value="UniProtKB-SubCell"/>
</dbReference>
<dbReference type="InterPro" id="IPR011053">
    <property type="entry name" value="Single_hybrid_motif"/>
</dbReference>
<dbReference type="AlphaFoldDB" id="A0A8E0S1Z0"/>
<dbReference type="PROSITE" id="PS00188">
    <property type="entry name" value="BIOTIN"/>
    <property type="match status" value="1"/>
</dbReference>
<dbReference type="InterPro" id="IPR005479">
    <property type="entry name" value="CPAse_ATP-bd"/>
</dbReference>
<evidence type="ECO:0000256" key="17">
    <source>
        <dbReference type="ARBA" id="ARBA00048208"/>
    </source>
</evidence>
<dbReference type="GO" id="GO:0046872">
    <property type="term" value="F:metal ion binding"/>
    <property type="evidence" value="ECO:0007669"/>
    <property type="project" value="UniProtKB-KW"/>
</dbReference>
<dbReference type="GO" id="GO:0016042">
    <property type="term" value="P:lipid catabolic process"/>
    <property type="evidence" value="ECO:0007669"/>
    <property type="project" value="UniProtKB-KW"/>
</dbReference>
<evidence type="ECO:0000313" key="24">
    <source>
        <dbReference type="Proteomes" id="UP000728185"/>
    </source>
</evidence>
<dbReference type="InterPro" id="IPR001882">
    <property type="entry name" value="Biotin_BS"/>
</dbReference>
<dbReference type="PANTHER" id="PTHR18866:SF33">
    <property type="entry name" value="METHYLCROTONOYL-COA CARBOXYLASE SUBUNIT ALPHA, MITOCHONDRIAL-RELATED"/>
    <property type="match status" value="1"/>
</dbReference>
<evidence type="ECO:0000256" key="15">
    <source>
        <dbReference type="ARBA" id="ARBA00023267"/>
    </source>
</evidence>
<dbReference type="Pfam" id="PF00289">
    <property type="entry name" value="Biotin_carb_N"/>
    <property type="match status" value="1"/>
</dbReference>
<dbReference type="GO" id="GO:0005524">
    <property type="term" value="F:ATP binding"/>
    <property type="evidence" value="ECO:0007669"/>
    <property type="project" value="UniProtKB-UniRule"/>
</dbReference>
<evidence type="ECO:0000256" key="19">
    <source>
        <dbReference type="PROSITE-ProRule" id="PRU00409"/>
    </source>
</evidence>
<dbReference type="InterPro" id="IPR011054">
    <property type="entry name" value="Rudment_hybrid_motif"/>
</dbReference>
<dbReference type="Gene3D" id="3.30.470.20">
    <property type="entry name" value="ATP-grasp fold, B domain"/>
    <property type="match status" value="1"/>
</dbReference>
<dbReference type="Gene3D" id="2.40.50.100">
    <property type="match status" value="1"/>
</dbReference>
<dbReference type="Gene3D" id="3.40.50.20">
    <property type="match status" value="1"/>
</dbReference>
<dbReference type="SUPFAM" id="SSF51246">
    <property type="entry name" value="Rudiment single hybrid motif"/>
    <property type="match status" value="1"/>
</dbReference>
<feature type="domain" description="Lipoyl-binding" evidence="20">
    <location>
        <begin position="673"/>
        <end position="748"/>
    </location>
</feature>
<proteinExistence type="predicted"/>
<evidence type="ECO:0000256" key="5">
    <source>
        <dbReference type="ARBA" id="ARBA00018058"/>
    </source>
</evidence>
<evidence type="ECO:0000256" key="18">
    <source>
        <dbReference type="ARBA" id="ARBA00049495"/>
    </source>
</evidence>
<keyword evidence="8 19" id="KW-0547">Nucleotide-binding</keyword>
<dbReference type="InterPro" id="IPR016185">
    <property type="entry name" value="PreATP-grasp_dom_sf"/>
</dbReference>
<evidence type="ECO:0000256" key="14">
    <source>
        <dbReference type="ARBA" id="ARBA00023211"/>
    </source>
</evidence>
<dbReference type="PROSITE" id="PS50979">
    <property type="entry name" value="BC"/>
    <property type="match status" value="1"/>
</dbReference>
<evidence type="ECO:0000259" key="20">
    <source>
        <dbReference type="PROSITE" id="PS50968"/>
    </source>
</evidence>
<keyword evidence="24" id="KW-1185">Reference proteome</keyword>
<evidence type="ECO:0000256" key="13">
    <source>
        <dbReference type="ARBA" id="ARBA00023098"/>
    </source>
</evidence>
<evidence type="ECO:0000256" key="10">
    <source>
        <dbReference type="ARBA" id="ARBA00022842"/>
    </source>
</evidence>
<dbReference type="InterPro" id="IPR011764">
    <property type="entry name" value="Biotin_carboxylation_dom"/>
</dbReference>
<dbReference type="NCBIfam" id="NF006367">
    <property type="entry name" value="PRK08591.1"/>
    <property type="match status" value="1"/>
</dbReference>
<evidence type="ECO:0000256" key="12">
    <source>
        <dbReference type="ARBA" id="ARBA00022963"/>
    </source>
</evidence>
<comment type="caution">
    <text evidence="23">The sequence shown here is derived from an EMBL/GenBank/DDBJ whole genome shotgun (WGS) entry which is preliminary data.</text>
</comment>
<dbReference type="PANTHER" id="PTHR18866">
    <property type="entry name" value="CARBOXYLASE:PYRUVATE/ACETYL-COA/PROPIONYL-COA CARBOXYLASE"/>
    <property type="match status" value="1"/>
</dbReference>
<organism evidence="23 24">
    <name type="scientific">Fasciolopsis buskii</name>
    <dbReference type="NCBI Taxonomy" id="27845"/>
    <lineage>
        <taxon>Eukaryota</taxon>
        <taxon>Metazoa</taxon>
        <taxon>Spiralia</taxon>
        <taxon>Lophotrochozoa</taxon>
        <taxon>Platyhelminthes</taxon>
        <taxon>Trematoda</taxon>
        <taxon>Digenea</taxon>
        <taxon>Plagiorchiida</taxon>
        <taxon>Echinostomata</taxon>
        <taxon>Echinostomatoidea</taxon>
        <taxon>Fasciolidae</taxon>
        <taxon>Fasciolopsis</taxon>
    </lineage>
</organism>
<evidence type="ECO:0000259" key="22">
    <source>
        <dbReference type="PROSITE" id="PS50979"/>
    </source>
</evidence>
<dbReference type="InterPro" id="IPR005482">
    <property type="entry name" value="Biotin_COase_C"/>
</dbReference>
<gene>
    <name evidence="23" type="ORF">FBUS_06170</name>
</gene>
<dbReference type="UniPathway" id="UPA00945">
    <property type="reaction ID" value="UER00908"/>
</dbReference>
<reference evidence="23" key="1">
    <citation type="submission" date="2019-05" db="EMBL/GenBank/DDBJ databases">
        <title>Annotation for the trematode Fasciolopsis buski.</title>
        <authorList>
            <person name="Choi Y.-J."/>
        </authorList>
    </citation>
    <scope>NUCLEOTIDE SEQUENCE</scope>
    <source>
        <strain evidence="23">HT</strain>
        <tissue evidence="23">Whole worm</tissue>
    </source>
</reference>
<keyword evidence="14" id="KW-0464">Manganese</keyword>
<evidence type="ECO:0000313" key="23">
    <source>
        <dbReference type="EMBL" id="KAA0198460.1"/>
    </source>
</evidence>
<dbReference type="GO" id="GO:0004658">
    <property type="term" value="F:propionyl-CoA carboxylase activity"/>
    <property type="evidence" value="ECO:0007669"/>
    <property type="project" value="UniProtKB-EC"/>
</dbReference>
<dbReference type="Pfam" id="PF02785">
    <property type="entry name" value="Biotin_carb_C"/>
    <property type="match status" value="1"/>
</dbReference>
<keyword evidence="10" id="KW-0460">Magnesium</keyword>